<dbReference type="AlphaFoldDB" id="D3TD18"/>
<dbReference type="EMBL" id="CP001941">
    <property type="protein sequence ID" value="ADD08453.1"/>
    <property type="molecule type" value="Genomic_DNA"/>
</dbReference>
<proteinExistence type="predicted"/>
<gene>
    <name evidence="4" type="ordered locus">Aboo_0642</name>
</gene>
<protein>
    <submittedName>
        <fullName evidence="4">Flagella protein</fullName>
    </submittedName>
</protein>
<keyword evidence="4" id="KW-0969">Cilium</keyword>
<keyword evidence="4" id="KW-0282">Flagellum</keyword>
<keyword evidence="5" id="KW-1185">Reference proteome</keyword>
<dbReference type="OrthoDB" id="121879at2157"/>
<dbReference type="RefSeq" id="WP_012997192.1">
    <property type="nucleotide sequence ID" value="NC_013926.1"/>
</dbReference>
<keyword evidence="2" id="KW-0974">Archaeal flagellum</keyword>
<evidence type="ECO:0000313" key="5">
    <source>
        <dbReference type="Proteomes" id="UP000001400"/>
    </source>
</evidence>
<dbReference type="PANTHER" id="PTHR40698:SF1">
    <property type="entry name" value="FLAGELLA-RELATED PROTEIN D-RELATED"/>
    <property type="match status" value="1"/>
</dbReference>
<keyword evidence="4" id="KW-0966">Cell projection</keyword>
<dbReference type="PANTHER" id="PTHR40698">
    <property type="entry name" value="FLAGELLA-RELATED PROTEIN E-RELATED-RELATED"/>
    <property type="match status" value="1"/>
</dbReference>
<dbReference type="GO" id="GO:0097588">
    <property type="term" value="P:archaeal or bacterial-type flagellum-dependent cell motility"/>
    <property type="evidence" value="ECO:0007669"/>
    <property type="project" value="InterPro"/>
</dbReference>
<comment type="subcellular location">
    <subcellularLocation>
        <location evidence="1">Archaeal flagellum</location>
    </subcellularLocation>
</comment>
<evidence type="ECO:0000259" key="3">
    <source>
        <dbReference type="Pfam" id="PF04659"/>
    </source>
</evidence>
<dbReference type="GO" id="GO:0097589">
    <property type="term" value="C:archaeal-type flagellum"/>
    <property type="evidence" value="ECO:0007669"/>
    <property type="project" value="UniProtKB-SubCell"/>
</dbReference>
<organism evidence="4 5">
    <name type="scientific">Aciduliprofundum boonei (strain DSM 19572 / T469)</name>
    <dbReference type="NCBI Taxonomy" id="439481"/>
    <lineage>
        <taxon>Archaea</taxon>
        <taxon>Methanobacteriati</taxon>
        <taxon>Thermoplasmatota</taxon>
        <taxon>DHVE2 group</taxon>
        <taxon>Candidatus Aciduliprofundum</taxon>
    </lineage>
</organism>
<evidence type="ECO:0000313" key="4">
    <source>
        <dbReference type="EMBL" id="ADD08453.1"/>
    </source>
</evidence>
<evidence type="ECO:0000256" key="1">
    <source>
        <dbReference type="ARBA" id="ARBA00004618"/>
    </source>
</evidence>
<dbReference type="InterPro" id="IPR006752">
    <property type="entry name" value="Arch_fla_DE"/>
</dbReference>
<dbReference type="KEGG" id="abi:Aboo_0642"/>
<evidence type="ECO:0000256" key="2">
    <source>
        <dbReference type="ARBA" id="ARBA00022440"/>
    </source>
</evidence>
<dbReference type="Pfam" id="PF04659">
    <property type="entry name" value="Arch_fla_DE"/>
    <property type="match status" value="1"/>
</dbReference>
<dbReference type="InterPro" id="IPR052494">
    <property type="entry name" value="Flagella_assembly_related"/>
</dbReference>
<dbReference type="GeneID" id="8827588"/>
<dbReference type="Proteomes" id="UP000001400">
    <property type="component" value="Chromosome"/>
</dbReference>
<name>D3TD18_ACIB4</name>
<dbReference type="HOGENOM" id="CLU_2115345_0_0_2"/>
<feature type="domain" description="Archaeal flagella protein FlaD/E" evidence="3">
    <location>
        <begin position="3"/>
        <end position="86"/>
    </location>
</feature>
<reference evidence="4" key="1">
    <citation type="submission" date="2010-02" db="EMBL/GenBank/DDBJ databases">
        <title>Complete sequence of Aciduliprofundum boonei T469.</title>
        <authorList>
            <consortium name="US DOE Joint Genome Institute"/>
            <person name="Lucas S."/>
            <person name="Copeland A."/>
            <person name="Lapidus A."/>
            <person name="Cheng J.-F."/>
            <person name="Bruce D."/>
            <person name="Goodwin L."/>
            <person name="Pitluck S."/>
            <person name="Saunders E."/>
            <person name="Detter J.C."/>
            <person name="Han C."/>
            <person name="Tapia R."/>
            <person name="Land M."/>
            <person name="Hauser L."/>
            <person name="Kyrpides N."/>
            <person name="Mikhailova N."/>
            <person name="Flores G."/>
            <person name="Reysenbach A.-L."/>
            <person name="Woyke T."/>
        </authorList>
    </citation>
    <scope>NUCLEOTIDE SEQUENCE</scope>
    <source>
        <strain evidence="4">T469</strain>
    </source>
</reference>
<accession>D3TD18</accession>
<sequence>MILEMVGDDPKKHIIAMRWLGYMLQFVDHQGLAKILDYYERIGWISSEAKNELKEIAEGLKPTGKGEWKLPFRVHLTSLLFITKIADIPIEKEIAGIETYVEEWINHPEEALSI</sequence>